<reference evidence="5 6" key="1">
    <citation type="submission" date="2016-06" db="EMBL/GenBank/DDBJ databases">
        <authorList>
            <person name="Kjaerup R.B."/>
            <person name="Dalgaard T.S."/>
            <person name="Juul-Madsen H.R."/>
        </authorList>
    </citation>
    <scope>NUCLEOTIDE SEQUENCE [LARGE SCALE GENOMIC DNA]</scope>
    <source>
        <strain evidence="5 6">E2838</strain>
    </source>
</reference>
<dbReference type="AlphaFoldDB" id="A0A1A2VDZ3"/>
<keyword evidence="2" id="KW-0597">Phosphoprotein</keyword>
<feature type="non-terminal residue" evidence="5">
    <location>
        <position position="212"/>
    </location>
</feature>
<dbReference type="PANTHER" id="PTHR43775:SF37">
    <property type="entry name" value="SI:DKEY-61P9.11"/>
    <property type="match status" value="1"/>
</dbReference>
<name>A0A1A2VDZ3_MYCSC</name>
<organism evidence="5 6">
    <name type="scientific">Mycobacterium scrofulaceum</name>
    <dbReference type="NCBI Taxonomy" id="1783"/>
    <lineage>
        <taxon>Bacteria</taxon>
        <taxon>Bacillati</taxon>
        <taxon>Actinomycetota</taxon>
        <taxon>Actinomycetes</taxon>
        <taxon>Mycobacteriales</taxon>
        <taxon>Mycobacteriaceae</taxon>
        <taxon>Mycobacterium</taxon>
    </lineage>
</organism>
<dbReference type="InterPro" id="IPR050091">
    <property type="entry name" value="PKS_NRPS_Biosynth_Enz"/>
</dbReference>
<evidence type="ECO:0000313" key="6">
    <source>
        <dbReference type="Proteomes" id="UP000092207"/>
    </source>
</evidence>
<keyword evidence="3" id="KW-0511">Multifunctional enzyme</keyword>
<gene>
    <name evidence="5" type="ORF">A5679_19590</name>
</gene>
<dbReference type="Pfam" id="PF00109">
    <property type="entry name" value="ketoacyl-synt"/>
    <property type="match status" value="1"/>
</dbReference>
<accession>A0A1A2VDZ3</accession>
<dbReference type="RefSeq" id="WP_067307051.1">
    <property type="nucleotide sequence ID" value="NZ_LZJY01000252.1"/>
</dbReference>
<dbReference type="PANTHER" id="PTHR43775">
    <property type="entry name" value="FATTY ACID SYNTHASE"/>
    <property type="match status" value="1"/>
</dbReference>
<sequence length="212" mass="22382">MEPRVTPIAVIGMGCRLPGGIDSPEAFWQALLRGDDLVTEIPPDRWDVEDHYDPERGAHGRSVSRWGGFIDDAGGFDASFFGFGEREATAIDPQHRVLLETSWEAIEHAGIAPPSLSGSRTGVFVGMCQQDYTLMSGDAGVMEDAYGYTCTPFSMASGRIAYGLGLVGPAITLDTSCSSGLLAVHLACASLNTGESDLALAGGAMLVLDPRV</sequence>
<comment type="caution">
    <text evidence="5">The sequence shown here is derived from an EMBL/GenBank/DDBJ whole genome shotgun (WGS) entry which is preliminary data.</text>
</comment>
<evidence type="ECO:0000256" key="3">
    <source>
        <dbReference type="ARBA" id="ARBA00023268"/>
    </source>
</evidence>
<evidence type="ECO:0000256" key="2">
    <source>
        <dbReference type="ARBA" id="ARBA00022553"/>
    </source>
</evidence>
<dbReference type="CDD" id="cd00833">
    <property type="entry name" value="PKS"/>
    <property type="match status" value="1"/>
</dbReference>
<evidence type="ECO:0000256" key="1">
    <source>
        <dbReference type="ARBA" id="ARBA00022450"/>
    </source>
</evidence>
<dbReference type="SMART" id="SM00825">
    <property type="entry name" value="PKS_KS"/>
    <property type="match status" value="1"/>
</dbReference>
<dbReference type="PROSITE" id="PS51257">
    <property type="entry name" value="PROKAR_LIPOPROTEIN"/>
    <property type="match status" value="1"/>
</dbReference>
<dbReference type="GO" id="GO:0004312">
    <property type="term" value="F:fatty acid synthase activity"/>
    <property type="evidence" value="ECO:0007669"/>
    <property type="project" value="TreeGrafter"/>
</dbReference>
<dbReference type="SUPFAM" id="SSF53901">
    <property type="entry name" value="Thiolase-like"/>
    <property type="match status" value="1"/>
</dbReference>
<dbReference type="Proteomes" id="UP000092207">
    <property type="component" value="Unassembled WGS sequence"/>
</dbReference>
<dbReference type="GO" id="GO:0005737">
    <property type="term" value="C:cytoplasm"/>
    <property type="evidence" value="ECO:0007669"/>
    <property type="project" value="TreeGrafter"/>
</dbReference>
<dbReference type="GO" id="GO:0071770">
    <property type="term" value="P:DIM/DIP cell wall layer assembly"/>
    <property type="evidence" value="ECO:0007669"/>
    <property type="project" value="TreeGrafter"/>
</dbReference>
<dbReference type="PROSITE" id="PS52004">
    <property type="entry name" value="KS3_2"/>
    <property type="match status" value="1"/>
</dbReference>
<evidence type="ECO:0000313" key="5">
    <source>
        <dbReference type="EMBL" id="OBH99593.1"/>
    </source>
</evidence>
<dbReference type="Gene3D" id="3.40.47.10">
    <property type="match status" value="1"/>
</dbReference>
<evidence type="ECO:0000259" key="4">
    <source>
        <dbReference type="PROSITE" id="PS52004"/>
    </source>
</evidence>
<dbReference type="InterPro" id="IPR020841">
    <property type="entry name" value="PKS_Beta-ketoAc_synthase_dom"/>
</dbReference>
<protein>
    <submittedName>
        <fullName evidence="5">Polyketide synthase</fullName>
    </submittedName>
</protein>
<feature type="domain" description="Ketosynthase family 3 (KS3)" evidence="4">
    <location>
        <begin position="5"/>
        <end position="212"/>
    </location>
</feature>
<dbReference type="InterPro" id="IPR016039">
    <property type="entry name" value="Thiolase-like"/>
</dbReference>
<dbReference type="GO" id="GO:0005886">
    <property type="term" value="C:plasma membrane"/>
    <property type="evidence" value="ECO:0007669"/>
    <property type="project" value="TreeGrafter"/>
</dbReference>
<proteinExistence type="predicted"/>
<keyword evidence="1" id="KW-0596">Phosphopantetheine</keyword>
<dbReference type="EMBL" id="LZJY01000252">
    <property type="protein sequence ID" value="OBH99593.1"/>
    <property type="molecule type" value="Genomic_DNA"/>
</dbReference>
<dbReference type="InterPro" id="IPR014030">
    <property type="entry name" value="Ketoacyl_synth_N"/>
</dbReference>
<dbReference type="GO" id="GO:0006633">
    <property type="term" value="P:fatty acid biosynthetic process"/>
    <property type="evidence" value="ECO:0007669"/>
    <property type="project" value="TreeGrafter"/>
</dbReference>